<dbReference type="AlphaFoldDB" id="A0A376WUP0"/>
<evidence type="ECO:0000313" key="2">
    <source>
        <dbReference type="Proteomes" id="UP000254785"/>
    </source>
</evidence>
<accession>A0A376WUP0</accession>
<name>A0A376WUP0_ECOLX</name>
<gene>
    <name evidence="1" type="ORF">NCTC9117_00067</name>
</gene>
<protein>
    <submittedName>
        <fullName evidence="1">Prophage protein</fullName>
    </submittedName>
</protein>
<dbReference type="EMBL" id="UGDC01000001">
    <property type="protein sequence ID" value="STJ52086.1"/>
    <property type="molecule type" value="Genomic_DNA"/>
</dbReference>
<reference evidence="1 2" key="1">
    <citation type="submission" date="2018-06" db="EMBL/GenBank/DDBJ databases">
        <authorList>
            <consortium name="Pathogen Informatics"/>
            <person name="Doyle S."/>
        </authorList>
    </citation>
    <scope>NUCLEOTIDE SEQUENCE [LARGE SCALE GENOMIC DNA]</scope>
    <source>
        <strain evidence="1 2">NCTC9117</strain>
    </source>
</reference>
<dbReference type="Proteomes" id="UP000254785">
    <property type="component" value="Unassembled WGS sequence"/>
</dbReference>
<proteinExistence type="predicted"/>
<evidence type="ECO:0000313" key="1">
    <source>
        <dbReference type="EMBL" id="STJ52086.1"/>
    </source>
</evidence>
<organism evidence="1 2">
    <name type="scientific">Escherichia coli</name>
    <dbReference type="NCBI Taxonomy" id="562"/>
    <lineage>
        <taxon>Bacteria</taxon>
        <taxon>Pseudomonadati</taxon>
        <taxon>Pseudomonadota</taxon>
        <taxon>Gammaproteobacteria</taxon>
        <taxon>Enterobacterales</taxon>
        <taxon>Enterobacteriaceae</taxon>
        <taxon>Escherichia</taxon>
    </lineage>
</organism>
<sequence length="59" mass="6943">MKNRKAKILLVRRNAPGVWQWVRLSNRRMGLMKYYGMMDCGFLQKAQRGAKPLEKPLAH</sequence>